<keyword evidence="11 15" id="KW-1133">Transmembrane helix</keyword>
<keyword evidence="5 15" id="KW-0812">Transmembrane</keyword>
<dbReference type="InterPro" id="IPR037219">
    <property type="entry name" value="Peptidase_M41-like"/>
</dbReference>
<feature type="active site" evidence="15">
    <location>
        <position position="459"/>
    </location>
</feature>
<dbReference type="InterPro" id="IPR003593">
    <property type="entry name" value="AAA+_ATPase"/>
</dbReference>
<keyword evidence="10 15" id="KW-0067">ATP-binding</keyword>
<dbReference type="InterPro" id="IPR005936">
    <property type="entry name" value="FtsH"/>
</dbReference>
<comment type="subcellular location">
    <subcellularLocation>
        <location evidence="15">Cell membrane</location>
        <topology evidence="15">Multi-pass membrane protein</topology>
        <orientation evidence="15">Cytoplasmic side</orientation>
    </subcellularLocation>
    <subcellularLocation>
        <location evidence="1">Membrane</location>
    </subcellularLocation>
</comment>
<dbReference type="GO" id="GO:0005886">
    <property type="term" value="C:plasma membrane"/>
    <property type="evidence" value="ECO:0007669"/>
    <property type="project" value="UniProtKB-SubCell"/>
</dbReference>
<dbReference type="SUPFAM" id="SSF52540">
    <property type="entry name" value="P-loop containing nucleoside triphosphate hydrolases"/>
    <property type="match status" value="1"/>
</dbReference>
<dbReference type="PROSITE" id="PS00674">
    <property type="entry name" value="AAA"/>
    <property type="match status" value="1"/>
</dbReference>
<dbReference type="Gene3D" id="1.20.58.760">
    <property type="entry name" value="Peptidase M41"/>
    <property type="match status" value="1"/>
</dbReference>
<keyword evidence="17" id="KW-0175">Coiled coil</keyword>
<feature type="transmembrane region" description="Helical" evidence="15">
    <location>
        <begin position="141"/>
        <end position="163"/>
    </location>
</feature>
<feature type="region of interest" description="Disordered" evidence="18">
    <location>
        <begin position="1"/>
        <end position="28"/>
    </location>
</feature>
<dbReference type="Pfam" id="PF01434">
    <property type="entry name" value="Peptidase_M41"/>
    <property type="match status" value="1"/>
</dbReference>
<dbReference type="PANTHER" id="PTHR23076:SF97">
    <property type="entry name" value="ATP-DEPENDENT ZINC METALLOPROTEASE YME1L1"/>
    <property type="match status" value="1"/>
</dbReference>
<dbReference type="GO" id="GO:0004222">
    <property type="term" value="F:metalloendopeptidase activity"/>
    <property type="evidence" value="ECO:0007669"/>
    <property type="project" value="InterPro"/>
</dbReference>
<dbReference type="FunFam" id="1.20.58.760:FF:000001">
    <property type="entry name" value="ATP-dependent zinc metalloprotease FtsH"/>
    <property type="match status" value="1"/>
</dbReference>
<feature type="binding site" evidence="15">
    <location>
        <begin position="237"/>
        <end position="244"/>
    </location>
    <ligand>
        <name>ATP</name>
        <dbReference type="ChEBI" id="CHEBI:30616"/>
    </ligand>
</feature>
<evidence type="ECO:0000256" key="18">
    <source>
        <dbReference type="SAM" id="MobiDB-lite"/>
    </source>
</evidence>
<evidence type="ECO:0000256" key="2">
    <source>
        <dbReference type="ARBA" id="ARBA00010044"/>
    </source>
</evidence>
<keyword evidence="21" id="KW-1185">Reference proteome</keyword>
<dbReference type="PANTHER" id="PTHR23076">
    <property type="entry name" value="METALLOPROTEASE M41 FTSH"/>
    <property type="match status" value="1"/>
</dbReference>
<dbReference type="GO" id="GO:0005524">
    <property type="term" value="F:ATP binding"/>
    <property type="evidence" value="ECO:0007669"/>
    <property type="project" value="UniProtKB-UniRule"/>
</dbReference>
<evidence type="ECO:0000256" key="8">
    <source>
        <dbReference type="ARBA" id="ARBA00022801"/>
    </source>
</evidence>
<evidence type="ECO:0000256" key="17">
    <source>
        <dbReference type="SAM" id="Coils"/>
    </source>
</evidence>
<keyword evidence="12 15" id="KW-0482">Metalloprotease</keyword>
<evidence type="ECO:0000256" key="4">
    <source>
        <dbReference type="ARBA" id="ARBA00022670"/>
    </source>
</evidence>
<dbReference type="InterPro" id="IPR003959">
    <property type="entry name" value="ATPase_AAA_core"/>
</dbReference>
<dbReference type="SUPFAM" id="SSF140990">
    <property type="entry name" value="FtsH protease domain-like"/>
    <property type="match status" value="1"/>
</dbReference>
<evidence type="ECO:0000256" key="15">
    <source>
        <dbReference type="HAMAP-Rule" id="MF_01458"/>
    </source>
</evidence>
<proteinExistence type="inferred from homology"/>
<dbReference type="FunFam" id="1.10.8.60:FF:000001">
    <property type="entry name" value="ATP-dependent zinc metalloprotease FtsH"/>
    <property type="match status" value="1"/>
</dbReference>
<feature type="coiled-coil region" evidence="17">
    <location>
        <begin position="599"/>
        <end position="626"/>
    </location>
</feature>
<evidence type="ECO:0000256" key="3">
    <source>
        <dbReference type="ARBA" id="ARBA00022475"/>
    </source>
</evidence>
<feature type="compositionally biased region" description="Pro residues" evidence="18">
    <location>
        <begin position="1"/>
        <end position="15"/>
    </location>
</feature>
<evidence type="ECO:0000256" key="16">
    <source>
        <dbReference type="RuleBase" id="RU003651"/>
    </source>
</evidence>
<dbReference type="Gene3D" id="1.10.8.60">
    <property type="match status" value="1"/>
</dbReference>
<dbReference type="Gene3D" id="3.40.50.300">
    <property type="entry name" value="P-loop containing nucleotide triphosphate hydrolases"/>
    <property type="match status" value="1"/>
</dbReference>
<dbReference type="GO" id="GO:0016887">
    <property type="term" value="F:ATP hydrolysis activity"/>
    <property type="evidence" value="ECO:0007669"/>
    <property type="project" value="UniProtKB-UniRule"/>
</dbReference>
<comment type="cofactor">
    <cofactor evidence="15">
        <name>Zn(2+)</name>
        <dbReference type="ChEBI" id="CHEBI:29105"/>
    </cofactor>
    <text evidence="15">Binds 1 zinc ion per subunit.</text>
</comment>
<feature type="binding site" evidence="15">
    <location>
        <position position="534"/>
    </location>
    <ligand>
        <name>Zn(2+)</name>
        <dbReference type="ChEBI" id="CHEBI:29105"/>
        <note>catalytic</note>
    </ligand>
</feature>
<dbReference type="HAMAP" id="MF_01458">
    <property type="entry name" value="FtsH"/>
    <property type="match status" value="1"/>
</dbReference>
<comment type="similarity">
    <text evidence="2 15">In the C-terminal section; belongs to the peptidase M41 family.</text>
</comment>
<evidence type="ECO:0000313" key="21">
    <source>
        <dbReference type="Proteomes" id="UP000094828"/>
    </source>
</evidence>
<evidence type="ECO:0000256" key="6">
    <source>
        <dbReference type="ARBA" id="ARBA00022723"/>
    </source>
</evidence>
<dbReference type="GO" id="GO:0051301">
    <property type="term" value="P:cell division"/>
    <property type="evidence" value="ECO:0007669"/>
    <property type="project" value="UniProtKB-KW"/>
</dbReference>
<comment type="similarity">
    <text evidence="16">Belongs to the AAA ATPase family.</text>
</comment>
<feature type="binding site" evidence="15">
    <location>
        <position position="462"/>
    </location>
    <ligand>
        <name>Zn(2+)</name>
        <dbReference type="ChEBI" id="CHEBI:29105"/>
        <note>catalytic</note>
    </ligand>
</feature>
<evidence type="ECO:0000256" key="14">
    <source>
        <dbReference type="ARBA" id="ARBA00061570"/>
    </source>
</evidence>
<sequence length="650" mass="71860">MAPLPKDSPPPPAPRLPNNRETDDEPKRSSFPASWVILFLILTIGFVWMWQASPSNQGKRVDYIFVWRQAEEGKIAKVTYHGELLTGTWKNEKGTVDPEDPNKVIPANFNTILPLKQDDDLLRLLREKGVKISAEPQDPGLGMTLLLWLSGPLLILGVFYYMMRRNTDAMGGGGMMGNFIRSPAKKFKASEQMTTFADVAAMEQAKGELAEIVEFLKSPQKFQKLGAQIPKGVLLMGPPGTGKTLLARATAGEAGVPFYSINGSEFIQMFVGVGASRVRDLFRNAKENSPCILFIDEIDAVGRVRGAGLGGGHDEREQTLNQILSEMDGFNQTEAVIVIAATNRPDVLDPALLRPGRFDRHISVDRSNKTGREAILKVHCRKVPLADDVDLAAIAASTIGFSGAELKNLVNEAALGAARDGRDKVTKSDFDLARDRVLMGAKREEVLSPHEREMTAYHEAGHALLAWFQPELDPVHKVTIIPRGRALGVTQLLPNEERYNIGEKRIHAQLVFMLGGRAAEKLVFDEYSAGAEDDLKRATQLTRRMVSHWGMSDVIGPVAFRSGEEHPFLGKEMSEPREHSEATAHLIDQEVQRILVEAANKARQMLVDHREALDKLSLELVKAEALDYDQMVAIIGEPIPRTEHTLVSND</sequence>
<dbReference type="OrthoDB" id="9809379at2"/>
<feature type="domain" description="AAA+ ATPase" evidence="19">
    <location>
        <begin position="229"/>
        <end position="368"/>
    </location>
</feature>
<dbReference type="EMBL" id="LYDR01000063">
    <property type="protein sequence ID" value="ODA32507.1"/>
    <property type="molecule type" value="Genomic_DNA"/>
</dbReference>
<feature type="transmembrane region" description="Helical" evidence="15">
    <location>
        <begin position="33"/>
        <end position="50"/>
    </location>
</feature>
<dbReference type="GO" id="GO:0004176">
    <property type="term" value="F:ATP-dependent peptidase activity"/>
    <property type="evidence" value="ECO:0007669"/>
    <property type="project" value="InterPro"/>
</dbReference>
<comment type="subunit">
    <text evidence="15">Homohexamer.</text>
</comment>
<protein>
    <recommendedName>
        <fullName evidence="15">ATP-dependent zinc metalloprotease FtsH</fullName>
        <ecNumber evidence="15">3.4.24.-</ecNumber>
    </recommendedName>
</protein>
<keyword evidence="3 15" id="KW-1003">Cell membrane</keyword>
<dbReference type="CDD" id="cd19501">
    <property type="entry name" value="RecA-like_FtsH"/>
    <property type="match status" value="1"/>
</dbReference>
<keyword evidence="6 15" id="KW-0479">Metal-binding</keyword>
<dbReference type="GO" id="GO:0030163">
    <property type="term" value="P:protein catabolic process"/>
    <property type="evidence" value="ECO:0007669"/>
    <property type="project" value="UniProtKB-UniRule"/>
</dbReference>
<dbReference type="InterPro" id="IPR011546">
    <property type="entry name" value="Pept_M41_FtsH_extracell"/>
</dbReference>
<dbReference type="Pfam" id="PF17862">
    <property type="entry name" value="AAA_lid_3"/>
    <property type="match status" value="1"/>
</dbReference>
<dbReference type="InterPro" id="IPR041569">
    <property type="entry name" value="AAA_lid_3"/>
</dbReference>
<evidence type="ECO:0000256" key="9">
    <source>
        <dbReference type="ARBA" id="ARBA00022833"/>
    </source>
</evidence>
<reference evidence="20 21" key="1">
    <citation type="submission" date="2016-05" db="EMBL/GenBank/DDBJ databases">
        <title>Genomic and physiological characterization of Planctopirus sp. isolated from fresh water lake.</title>
        <authorList>
            <person name="Subhash Y."/>
            <person name="Ramana C."/>
        </authorList>
    </citation>
    <scope>NUCLEOTIDE SEQUENCE [LARGE SCALE GENOMIC DNA]</scope>
    <source>
        <strain evidence="20 21">JC280</strain>
    </source>
</reference>
<gene>
    <name evidence="15" type="primary">ftsH</name>
    <name evidence="20" type="ORF">A6X21_19220</name>
</gene>
<dbReference type="AlphaFoldDB" id="A0A1C3EGZ3"/>
<keyword evidence="7 15" id="KW-0547">Nucleotide-binding</keyword>
<dbReference type="InterPro" id="IPR003960">
    <property type="entry name" value="ATPase_AAA_CS"/>
</dbReference>
<dbReference type="GO" id="GO:0006508">
    <property type="term" value="P:proteolysis"/>
    <property type="evidence" value="ECO:0007669"/>
    <property type="project" value="UniProtKB-KW"/>
</dbReference>
<dbReference type="Pfam" id="PF00004">
    <property type="entry name" value="AAA"/>
    <property type="match status" value="1"/>
</dbReference>
<dbReference type="EC" id="3.4.24.-" evidence="15"/>
<dbReference type="NCBIfam" id="TIGR01241">
    <property type="entry name" value="FtsH_fam"/>
    <property type="match status" value="1"/>
</dbReference>
<accession>A0A1C3EGZ3</accession>
<organism evidence="20 21">
    <name type="scientific">Planctopirus hydrillae</name>
    <dbReference type="NCBI Taxonomy" id="1841610"/>
    <lineage>
        <taxon>Bacteria</taxon>
        <taxon>Pseudomonadati</taxon>
        <taxon>Planctomycetota</taxon>
        <taxon>Planctomycetia</taxon>
        <taxon>Planctomycetales</taxon>
        <taxon>Planctomycetaceae</taxon>
        <taxon>Planctopirus</taxon>
    </lineage>
</organism>
<dbReference type="STRING" id="1841610.A6X21_19220"/>
<dbReference type="Gene3D" id="3.30.720.210">
    <property type="match status" value="1"/>
</dbReference>
<dbReference type="InterPro" id="IPR000642">
    <property type="entry name" value="Peptidase_M41"/>
</dbReference>
<keyword evidence="9 15" id="KW-0862">Zinc</keyword>
<evidence type="ECO:0000256" key="1">
    <source>
        <dbReference type="ARBA" id="ARBA00004370"/>
    </source>
</evidence>
<dbReference type="InterPro" id="IPR027417">
    <property type="entry name" value="P-loop_NTPase"/>
</dbReference>
<evidence type="ECO:0000256" key="10">
    <source>
        <dbReference type="ARBA" id="ARBA00022840"/>
    </source>
</evidence>
<dbReference type="Pfam" id="PF06480">
    <property type="entry name" value="FtsH_ext"/>
    <property type="match status" value="1"/>
</dbReference>
<comment type="caution">
    <text evidence="20">The sequence shown here is derived from an EMBL/GenBank/DDBJ whole genome shotgun (WGS) entry which is preliminary data.</text>
</comment>
<keyword evidence="20" id="KW-0132">Cell division</keyword>
<evidence type="ECO:0000259" key="19">
    <source>
        <dbReference type="SMART" id="SM00382"/>
    </source>
</evidence>
<dbReference type="FunFam" id="3.40.50.300:FF:000001">
    <property type="entry name" value="ATP-dependent zinc metalloprotease FtsH"/>
    <property type="match status" value="1"/>
</dbReference>
<keyword evidence="4 15" id="KW-0645">Protease</keyword>
<keyword evidence="13 15" id="KW-0472">Membrane</keyword>
<name>A0A1C3EGZ3_9PLAN</name>
<dbReference type="GO" id="GO:0008270">
    <property type="term" value="F:zinc ion binding"/>
    <property type="evidence" value="ECO:0007669"/>
    <property type="project" value="UniProtKB-UniRule"/>
</dbReference>
<comment type="function">
    <text evidence="15">Acts as a processive, ATP-dependent zinc metallopeptidase for both cytoplasmic and membrane proteins. Plays a role in the quality control of integral membrane proteins.</text>
</comment>
<dbReference type="SMART" id="SM00382">
    <property type="entry name" value="AAA"/>
    <property type="match status" value="1"/>
</dbReference>
<keyword evidence="20" id="KW-0131">Cell cycle</keyword>
<evidence type="ECO:0000313" key="20">
    <source>
        <dbReference type="EMBL" id="ODA32507.1"/>
    </source>
</evidence>
<feature type="compositionally biased region" description="Basic and acidic residues" evidence="18">
    <location>
        <begin position="18"/>
        <end position="28"/>
    </location>
</feature>
<dbReference type="RefSeq" id="WP_068847025.1">
    <property type="nucleotide sequence ID" value="NZ_LYDR01000063.1"/>
</dbReference>
<evidence type="ECO:0000256" key="7">
    <source>
        <dbReference type="ARBA" id="ARBA00022741"/>
    </source>
</evidence>
<evidence type="ECO:0000256" key="13">
    <source>
        <dbReference type="ARBA" id="ARBA00023136"/>
    </source>
</evidence>
<keyword evidence="8 15" id="KW-0378">Hydrolase</keyword>
<comment type="similarity">
    <text evidence="14 15">In the central section; belongs to the AAA ATPase family.</text>
</comment>
<dbReference type="Proteomes" id="UP000094828">
    <property type="component" value="Unassembled WGS sequence"/>
</dbReference>
<evidence type="ECO:0000256" key="12">
    <source>
        <dbReference type="ARBA" id="ARBA00023049"/>
    </source>
</evidence>
<feature type="binding site" evidence="15">
    <location>
        <position position="458"/>
    </location>
    <ligand>
        <name>Zn(2+)</name>
        <dbReference type="ChEBI" id="CHEBI:29105"/>
        <note>catalytic</note>
    </ligand>
</feature>
<evidence type="ECO:0000256" key="11">
    <source>
        <dbReference type="ARBA" id="ARBA00022989"/>
    </source>
</evidence>
<evidence type="ECO:0000256" key="5">
    <source>
        <dbReference type="ARBA" id="ARBA00022692"/>
    </source>
</evidence>